<dbReference type="InterPro" id="IPR050456">
    <property type="entry name" value="DeoC/FbaB_aldolase"/>
</dbReference>
<reference evidence="2 3" key="1">
    <citation type="submission" date="2019-10" db="EMBL/GenBank/DDBJ databases">
        <title>Whole-genome sequence of the extremophile Heliorestis acidaminivorans DSM 24790.</title>
        <authorList>
            <person name="Kyndt J.A."/>
            <person name="Meyer T.E."/>
        </authorList>
    </citation>
    <scope>NUCLEOTIDE SEQUENCE [LARGE SCALE GENOMIC DNA]</scope>
    <source>
        <strain evidence="2 3">DSM 24790</strain>
    </source>
</reference>
<protein>
    <submittedName>
        <fullName evidence="2">Class I fructose-bisphosphate aldolase family protein</fullName>
    </submittedName>
</protein>
<dbReference type="InterPro" id="IPR041720">
    <property type="entry name" value="FbaB-like"/>
</dbReference>
<evidence type="ECO:0000313" key="3">
    <source>
        <dbReference type="Proteomes" id="UP000468766"/>
    </source>
</evidence>
<dbReference type="GO" id="GO:0004332">
    <property type="term" value="F:fructose-bisphosphate aldolase activity"/>
    <property type="evidence" value="ECO:0007669"/>
    <property type="project" value="InterPro"/>
</dbReference>
<feature type="active site" description="Schiff-base intermediate with dihydroxyacetone-P" evidence="1">
    <location>
        <position position="177"/>
    </location>
</feature>
<dbReference type="CDD" id="cd00958">
    <property type="entry name" value="DhnA"/>
    <property type="match status" value="1"/>
</dbReference>
<dbReference type="NCBIfam" id="NF005556">
    <property type="entry name" value="PRK07226.1"/>
    <property type="match status" value="1"/>
</dbReference>
<dbReference type="InterPro" id="IPR002915">
    <property type="entry name" value="DeoC/FbaB/LacD_aldolase"/>
</dbReference>
<comment type="caution">
    <text evidence="2">The sequence shown here is derived from an EMBL/GenBank/DDBJ whole genome shotgun (WGS) entry which is preliminary data.</text>
</comment>
<dbReference type="SUPFAM" id="SSF51569">
    <property type="entry name" value="Aldolase"/>
    <property type="match status" value="1"/>
</dbReference>
<name>A0A6I0EWW0_9FIRM</name>
<evidence type="ECO:0000313" key="2">
    <source>
        <dbReference type="EMBL" id="KAB2951587.1"/>
    </source>
</evidence>
<dbReference type="Gene3D" id="3.20.20.70">
    <property type="entry name" value="Aldolase class I"/>
    <property type="match status" value="1"/>
</dbReference>
<keyword evidence="3" id="KW-1185">Reference proteome</keyword>
<dbReference type="PIRSF" id="PIRSF038992">
    <property type="entry name" value="Aldolase_Ia"/>
    <property type="match status" value="1"/>
</dbReference>
<sequence>MTTGKQIRLQRLFKDARRLLIVPMDHGVTLGPVAGLIDIRTTTLQCFQGGADAVIVHKGLTKQLATVVGVGYGEMILHLSASTSLGVSSHRKEQVATVEEALRYGATAVSVHVNLGAPSEGAMLREMGQVAEQCERWGMPLLAMMYVRDGNPTSEFDPKKIKHAARVAEELGADLVKLNYSGSAQSFHEVTSSVQIPVLIAGGERMDSDEALYQTIDGAVKGGARGVAIGRNIFQHPQPAHLCQAIRLILDSDI</sequence>
<dbReference type="PANTHER" id="PTHR47916">
    <property type="entry name" value="FRUCTOSE-BISPHOSPHATE ALDOLASE CLASS 1"/>
    <property type="match status" value="1"/>
</dbReference>
<dbReference type="InterPro" id="IPR013785">
    <property type="entry name" value="Aldolase_TIM"/>
</dbReference>
<dbReference type="AlphaFoldDB" id="A0A6I0EWW0"/>
<dbReference type="SMART" id="SM01133">
    <property type="entry name" value="DeoC"/>
    <property type="match status" value="1"/>
</dbReference>
<organism evidence="2 3">
    <name type="scientific">Heliorestis acidaminivorans</name>
    <dbReference type="NCBI Taxonomy" id="553427"/>
    <lineage>
        <taxon>Bacteria</taxon>
        <taxon>Bacillati</taxon>
        <taxon>Bacillota</taxon>
        <taxon>Clostridia</taxon>
        <taxon>Eubacteriales</taxon>
        <taxon>Heliobacteriaceae</taxon>
        <taxon>Heliorestis</taxon>
    </lineage>
</organism>
<feature type="active site" description="Proton donor" evidence="1">
    <location>
        <position position="146"/>
    </location>
</feature>
<gene>
    <name evidence="2" type="ORF">F9B85_12240</name>
</gene>
<dbReference type="Proteomes" id="UP000468766">
    <property type="component" value="Unassembled WGS sequence"/>
</dbReference>
<proteinExistence type="predicted"/>
<dbReference type="OrthoDB" id="5915071at2"/>
<accession>A0A6I0EWW0</accession>
<dbReference type="EMBL" id="WBXO01000011">
    <property type="protein sequence ID" value="KAB2951587.1"/>
    <property type="molecule type" value="Genomic_DNA"/>
</dbReference>
<evidence type="ECO:0000256" key="1">
    <source>
        <dbReference type="PIRSR" id="PIRSR038992-1"/>
    </source>
</evidence>
<dbReference type="Pfam" id="PF01791">
    <property type="entry name" value="DeoC"/>
    <property type="match status" value="1"/>
</dbReference>
<dbReference type="PANTHER" id="PTHR47916:SF1">
    <property type="entry name" value="3-HYDROXY-5-PHOSPHONOOXYPENTANE-2,4-DIONE THIOLASE"/>
    <property type="match status" value="1"/>
</dbReference>